<dbReference type="Proteomes" id="UP001152561">
    <property type="component" value="Unassembled WGS sequence"/>
</dbReference>
<evidence type="ECO:0000313" key="1">
    <source>
        <dbReference type="EMBL" id="KAJ8532566.1"/>
    </source>
</evidence>
<dbReference type="AlphaFoldDB" id="A0A9Q1QX47"/>
<protein>
    <submittedName>
        <fullName evidence="1">Uncharacterized protein</fullName>
    </submittedName>
</protein>
<accession>A0A9Q1QX47</accession>
<organism evidence="1 2">
    <name type="scientific">Anisodus acutangulus</name>
    <dbReference type="NCBI Taxonomy" id="402998"/>
    <lineage>
        <taxon>Eukaryota</taxon>
        <taxon>Viridiplantae</taxon>
        <taxon>Streptophyta</taxon>
        <taxon>Embryophyta</taxon>
        <taxon>Tracheophyta</taxon>
        <taxon>Spermatophyta</taxon>
        <taxon>Magnoliopsida</taxon>
        <taxon>eudicotyledons</taxon>
        <taxon>Gunneridae</taxon>
        <taxon>Pentapetalae</taxon>
        <taxon>asterids</taxon>
        <taxon>lamiids</taxon>
        <taxon>Solanales</taxon>
        <taxon>Solanaceae</taxon>
        <taxon>Solanoideae</taxon>
        <taxon>Hyoscyameae</taxon>
        <taxon>Anisodus</taxon>
    </lineage>
</organism>
<proteinExistence type="predicted"/>
<reference evidence="2" key="1">
    <citation type="journal article" date="2023" name="Proc. Natl. Acad. Sci. U.S.A.">
        <title>Genomic and structural basis for evolution of tropane alkaloid biosynthesis.</title>
        <authorList>
            <person name="Wanga Y.-J."/>
            <person name="Taina T."/>
            <person name="Yua J.-Y."/>
            <person name="Lia J."/>
            <person name="Xua B."/>
            <person name="Chenc J."/>
            <person name="D'Auriad J.C."/>
            <person name="Huanga J.-P."/>
            <person name="Huanga S.-X."/>
        </authorList>
    </citation>
    <scope>NUCLEOTIDE SEQUENCE [LARGE SCALE GENOMIC DNA]</scope>
    <source>
        <strain evidence="2">cv. KIB-2019</strain>
    </source>
</reference>
<evidence type="ECO:0000313" key="2">
    <source>
        <dbReference type="Proteomes" id="UP001152561"/>
    </source>
</evidence>
<dbReference type="EMBL" id="JAJAGQ010000020">
    <property type="protein sequence ID" value="KAJ8532566.1"/>
    <property type="molecule type" value="Genomic_DNA"/>
</dbReference>
<comment type="caution">
    <text evidence="1">The sequence shown here is derived from an EMBL/GenBank/DDBJ whole genome shotgun (WGS) entry which is preliminary data.</text>
</comment>
<keyword evidence="2" id="KW-1185">Reference proteome</keyword>
<name>A0A9Q1QX47_9SOLA</name>
<gene>
    <name evidence="1" type="ORF">K7X08_012489</name>
</gene>
<sequence length="99" mass="11379">MDSSGFFMNEVKSELNKFCTDNEDTKMKLEMRCHHGVKKCNFFEWRDDHVDQDLRGSSCIEAAMGMEGEIDCIDSEMVEAIQNSCDNESKQLENAINNE</sequence>